<dbReference type="Pfam" id="PF12760">
    <property type="entry name" value="Zn_ribbon_IS1595"/>
    <property type="match status" value="1"/>
</dbReference>
<dbReference type="Proteomes" id="UP001232493">
    <property type="component" value="Chromosome"/>
</dbReference>
<evidence type="ECO:0000313" key="2">
    <source>
        <dbReference type="EMBL" id="WGS64402.1"/>
    </source>
</evidence>
<name>A0ABY8PP30_9BACT</name>
<evidence type="ECO:0000259" key="1">
    <source>
        <dbReference type="Pfam" id="PF12760"/>
    </source>
</evidence>
<dbReference type="InterPro" id="IPR024442">
    <property type="entry name" value="Transposase_Zn_ribbon"/>
</dbReference>
<proteinExistence type="predicted"/>
<sequence>MNIEELKNDIEAENFLIDIGVLKINKVCPYCGSTEVYSIRRNHFKCKSCRREWSKYNGTIFKDIRIKPLKFLKIIHELSKGRLIKRISEDLEVSYNTVLKIKNLILKRLLKKVFDIDELKSLFSVGIKLTENGINLNYIENFDINELSTLKNEKIGRLYIFKNYNNYDLYIVFSEKIIKPFEKNSIKLNLNTARKELRYLLKNFSEKVFNGKISNIETLLFTLTHSHLIHEEGEERIFYIFLEILKN</sequence>
<evidence type="ECO:0000313" key="3">
    <source>
        <dbReference type="Proteomes" id="UP001232493"/>
    </source>
</evidence>
<organism evidence="2 3">
    <name type="scientific">Marinitoga aeolica</name>
    <dbReference type="NCBI Taxonomy" id="2809031"/>
    <lineage>
        <taxon>Bacteria</taxon>
        <taxon>Thermotogati</taxon>
        <taxon>Thermotogota</taxon>
        <taxon>Thermotogae</taxon>
        <taxon>Petrotogales</taxon>
        <taxon>Petrotogaceae</taxon>
        <taxon>Marinitoga</taxon>
    </lineage>
</organism>
<reference evidence="2 3" key="1">
    <citation type="submission" date="2021-02" db="EMBL/GenBank/DDBJ databases">
        <title>Characterization of Marinitoga sp. nov. str. BP5-C20A.</title>
        <authorList>
            <person name="Erauso G."/>
            <person name="Postec A."/>
        </authorList>
    </citation>
    <scope>NUCLEOTIDE SEQUENCE [LARGE SCALE GENOMIC DNA]</scope>
    <source>
        <strain evidence="2 3">BP5-C20A</strain>
    </source>
</reference>
<keyword evidence="3" id="KW-1185">Reference proteome</keyword>
<accession>A0ABY8PP30</accession>
<dbReference type="RefSeq" id="WP_280998038.1">
    <property type="nucleotide sequence ID" value="NZ_CP069362.1"/>
</dbReference>
<protein>
    <submittedName>
        <fullName evidence="2">Transposase</fullName>
    </submittedName>
</protein>
<gene>
    <name evidence="2" type="ORF">JRV97_08470</name>
</gene>
<dbReference type="EMBL" id="CP069362">
    <property type="protein sequence ID" value="WGS64402.1"/>
    <property type="molecule type" value="Genomic_DNA"/>
</dbReference>
<feature type="domain" description="Transposase zinc-ribbon" evidence="1">
    <location>
        <begin position="27"/>
        <end position="51"/>
    </location>
</feature>